<dbReference type="AlphaFoldDB" id="A0A387H517"/>
<dbReference type="Proteomes" id="UP000271554">
    <property type="component" value="Chromosome"/>
</dbReference>
<dbReference type="EMBL" id="CP032698">
    <property type="protein sequence ID" value="AYG78309.1"/>
    <property type="molecule type" value="Genomic_DNA"/>
</dbReference>
<sequence>MANNGEGGWRPRDSKHPWRPPKEGRPLLPESSDGPGRSRTPQSVGGWIALIAMILWTLGAIQWNSQGCTFFPTSYRLVIQHGFPSSYDKCSSETEQGTVKDD</sequence>
<evidence type="ECO:0000313" key="4">
    <source>
        <dbReference type="Proteomes" id="UP000271554"/>
    </source>
</evidence>
<feature type="transmembrane region" description="Helical" evidence="2">
    <location>
        <begin position="44"/>
        <end position="63"/>
    </location>
</feature>
<feature type="region of interest" description="Disordered" evidence="1">
    <location>
        <begin position="1"/>
        <end position="42"/>
    </location>
</feature>
<feature type="compositionally biased region" description="Basic and acidic residues" evidence="1">
    <location>
        <begin position="9"/>
        <end position="25"/>
    </location>
</feature>
<dbReference type="KEGG" id="shun:DWB77_00416"/>
<keyword evidence="2" id="KW-1133">Transmembrane helix</keyword>
<evidence type="ECO:0000313" key="3">
    <source>
        <dbReference type="EMBL" id="AYG78309.1"/>
    </source>
</evidence>
<reference evidence="3 4" key="1">
    <citation type="submission" date="2018-10" db="EMBL/GenBank/DDBJ databases">
        <title>Relationship between Morphology and Antimicrobial Activity in Streptomyces.</title>
        <authorList>
            <person name="Kang H.J."/>
            <person name="Kim S.B."/>
        </authorList>
    </citation>
    <scope>NUCLEOTIDE SEQUENCE [LARGE SCALE GENOMIC DNA]</scope>
    <source>
        <strain evidence="3 4">BH38</strain>
    </source>
</reference>
<dbReference type="RefSeq" id="WP_162952347.1">
    <property type="nucleotide sequence ID" value="NZ_CP032698.1"/>
</dbReference>
<evidence type="ECO:0000256" key="1">
    <source>
        <dbReference type="SAM" id="MobiDB-lite"/>
    </source>
</evidence>
<name>A0A387H517_9ACTN</name>
<accession>A0A387H517</accession>
<protein>
    <submittedName>
        <fullName evidence="3">Uncharacterized protein</fullName>
    </submittedName>
</protein>
<organism evidence="3 4">
    <name type="scientific">Streptomyces hundungensis</name>
    <dbReference type="NCBI Taxonomy" id="1077946"/>
    <lineage>
        <taxon>Bacteria</taxon>
        <taxon>Bacillati</taxon>
        <taxon>Actinomycetota</taxon>
        <taxon>Actinomycetes</taxon>
        <taxon>Kitasatosporales</taxon>
        <taxon>Streptomycetaceae</taxon>
        <taxon>Streptomyces</taxon>
    </lineage>
</organism>
<keyword evidence="2" id="KW-0472">Membrane</keyword>
<evidence type="ECO:0000256" key="2">
    <source>
        <dbReference type="SAM" id="Phobius"/>
    </source>
</evidence>
<keyword evidence="4" id="KW-1185">Reference proteome</keyword>
<keyword evidence="2" id="KW-0812">Transmembrane</keyword>
<gene>
    <name evidence="3" type="ORF">DWB77_00416</name>
</gene>
<proteinExistence type="predicted"/>